<dbReference type="OrthoDB" id="9195at10239"/>
<dbReference type="Gene3D" id="3.40.1310.20">
    <property type="match status" value="1"/>
</dbReference>
<accession>A0A161IVQ0</accession>
<keyword evidence="2" id="KW-1185">Reference proteome</keyword>
<evidence type="ECO:0000313" key="2">
    <source>
        <dbReference type="Proteomes" id="UP000204343"/>
    </source>
</evidence>
<name>A0A161IVQ0_9VIRU</name>
<evidence type="ECO:0000313" key="1">
    <source>
        <dbReference type="EMBL" id="ANC51530.1"/>
    </source>
</evidence>
<organism evidence="1 2">
    <name type="scientific">Sheep faeces associated smacovirus 2</name>
    <dbReference type="NCBI Taxonomy" id="1843757"/>
    <lineage>
        <taxon>Viruses</taxon>
        <taxon>Monodnaviria</taxon>
        <taxon>Shotokuvirae</taxon>
        <taxon>Cressdnaviricota</taxon>
        <taxon>Arfiviricetes</taxon>
        <taxon>Cremevirales</taxon>
        <taxon>Smacoviridae</taxon>
        <taxon>Porprismacovirus</taxon>
        <taxon>Porprismacovirus sheas2</taxon>
    </lineage>
</organism>
<protein>
    <submittedName>
        <fullName evidence="1">Replication associated protein</fullName>
    </submittedName>
</protein>
<dbReference type="Proteomes" id="UP000204343">
    <property type="component" value="Segment"/>
</dbReference>
<sequence length="260" mass="30380">MMTIPRRIEKPLDNWCWQCERICSKKLLSYIFEQADVKRYIVAIEKGKNGLDHFQIRLSCSDPDFFEHMKDWCEWAHVEKAETDNFDYERKEGRFWTSDDTTEIRICRFRELGGPGRQWQKQIMQVLKKQDVRTIDVVLDPVGARGKSHFAIALWERGEALVVPRYSCTAEKLSAFVCSAYRGRKIIIIDIPRANKPTTALYETMEEMKDGLVFDPRYSGKTRNIRGTKVLVFTNNPLDLKKLSHDRWNLHGISVDGTLT</sequence>
<proteinExistence type="predicted"/>
<reference evidence="1 2" key="1">
    <citation type="journal article" date="2016" name="Infect. Genet. Evol.">
        <title>Circular replication-associated protein encoding DNA viruses identified in the faecal matter of various animals in New Zealand.</title>
        <authorList>
            <person name="Steel O."/>
            <person name="Kraberger S."/>
            <person name="Sikorski A."/>
            <person name="Young L.M."/>
            <person name="Catchpole R.J."/>
            <person name="Stevens A.J."/>
            <person name="Ladley J.J."/>
            <person name="Coray D.S."/>
            <person name="Stainton D."/>
            <person name="Dayaram A."/>
            <person name="Julian L."/>
            <person name="van Bysterveldt K."/>
            <person name="Varsani A."/>
        </authorList>
    </citation>
    <scope>NUCLEOTIDE SEQUENCE [LARGE SCALE GENOMIC DNA]</scope>
</reference>
<dbReference type="RefSeq" id="YP_009252312.1">
    <property type="nucleotide sequence ID" value="NC_030122.1"/>
</dbReference>
<dbReference type="GeneID" id="27815406"/>
<dbReference type="EMBL" id="KT862221">
    <property type="protein sequence ID" value="ANC51530.1"/>
    <property type="molecule type" value="Genomic_DNA"/>
</dbReference>
<dbReference type="KEGG" id="vg:27815406"/>